<dbReference type="AlphaFoldDB" id="V6M980"/>
<name>V6M980_9BACL</name>
<dbReference type="STRING" id="1408254.T458_09765"/>
<evidence type="ECO:0000256" key="1">
    <source>
        <dbReference type="SAM" id="SignalP"/>
    </source>
</evidence>
<dbReference type="Proteomes" id="UP000017973">
    <property type="component" value="Unassembled WGS sequence"/>
</dbReference>
<dbReference type="EMBL" id="AYJU01000015">
    <property type="protein sequence ID" value="EST55069.1"/>
    <property type="molecule type" value="Genomic_DNA"/>
</dbReference>
<feature type="signal peptide" evidence="1">
    <location>
        <begin position="1"/>
        <end position="28"/>
    </location>
</feature>
<accession>V6M980</accession>
<keyword evidence="1" id="KW-0732">Signal</keyword>
<dbReference type="PATRIC" id="fig|1408254.3.peg.1930"/>
<sequence>MNKKSLFSKIIPVTLLILSLLVVPATGAKSEVPDDVQKAAEEGIDLFKSKVSLKPELYGYKDADEVKDVTLGEGYQIHYVNGDKLKADKKGSLLDISEESDVWQFTVDDLNGQSKSFLTIALEDGEYQVVRFGGNPEVYQVSVEKFKKAKNKKPKLVKAGPTFYLVDKNSKEELVLPVVSINNPLFQGTLSNQEFTSSSKVVDVLKEIQENNQGTRGYTVK</sequence>
<comment type="caution">
    <text evidence="2">The sequence shown here is derived from an EMBL/GenBank/DDBJ whole genome shotgun (WGS) entry which is preliminary data.</text>
</comment>
<organism evidence="2 3">
    <name type="scientific">Brevibacillus panacihumi W25</name>
    <dbReference type="NCBI Taxonomy" id="1408254"/>
    <lineage>
        <taxon>Bacteria</taxon>
        <taxon>Bacillati</taxon>
        <taxon>Bacillota</taxon>
        <taxon>Bacilli</taxon>
        <taxon>Bacillales</taxon>
        <taxon>Paenibacillaceae</taxon>
        <taxon>Brevibacillus</taxon>
    </lineage>
</organism>
<reference evidence="2 3" key="1">
    <citation type="journal article" date="2014" name="Genome Announc.">
        <title>Draft Genome Sequence of Brevibacillus panacihumi Strain W25, a Halotolerant Hydrocarbon-Degrading Bacterium.</title>
        <authorList>
            <person name="Wang X."/>
            <person name="Jin D."/>
            <person name="Zhou L."/>
            <person name="Wu L."/>
            <person name="An W."/>
            <person name="Chen Y."/>
            <person name="Zhao L."/>
        </authorList>
    </citation>
    <scope>NUCLEOTIDE SEQUENCE [LARGE SCALE GENOMIC DNA]</scope>
    <source>
        <strain evidence="2 3">W25</strain>
    </source>
</reference>
<evidence type="ECO:0000313" key="3">
    <source>
        <dbReference type="Proteomes" id="UP000017973"/>
    </source>
</evidence>
<dbReference type="HOGENOM" id="CLU_1248669_0_0_9"/>
<proteinExistence type="predicted"/>
<feature type="chain" id="PRO_5039002495" evidence="1">
    <location>
        <begin position="29"/>
        <end position="221"/>
    </location>
</feature>
<keyword evidence="3" id="KW-1185">Reference proteome</keyword>
<gene>
    <name evidence="2" type="ORF">T458_09765</name>
</gene>
<dbReference type="RefSeq" id="WP_023555921.1">
    <property type="nucleotide sequence ID" value="NZ_KI629782.1"/>
</dbReference>
<evidence type="ECO:0000313" key="2">
    <source>
        <dbReference type="EMBL" id="EST55069.1"/>
    </source>
</evidence>
<dbReference type="OrthoDB" id="2567995at2"/>
<protein>
    <submittedName>
        <fullName evidence="2">Uncharacterized protein</fullName>
    </submittedName>
</protein>
<dbReference type="eggNOG" id="ENOG503448Y">
    <property type="taxonomic scope" value="Bacteria"/>
</dbReference>